<evidence type="ECO:0000256" key="2">
    <source>
        <dbReference type="ARBA" id="ARBA00022723"/>
    </source>
</evidence>
<dbReference type="EMBL" id="JBDLBR010000003">
    <property type="protein sequence ID" value="MEN7537792.1"/>
    <property type="molecule type" value="Genomic_DNA"/>
</dbReference>
<dbReference type="Proteomes" id="UP001484535">
    <property type="component" value="Unassembled WGS sequence"/>
</dbReference>
<gene>
    <name evidence="7" type="ORF">ABDJ38_11465</name>
</gene>
<evidence type="ECO:0000259" key="6">
    <source>
        <dbReference type="PROSITE" id="PS51007"/>
    </source>
</evidence>
<evidence type="ECO:0000313" key="7">
    <source>
        <dbReference type="EMBL" id="MEN7537792.1"/>
    </source>
</evidence>
<comment type="caution">
    <text evidence="7">The sequence shown here is derived from an EMBL/GenBank/DDBJ whole genome shotgun (WGS) entry which is preliminary data.</text>
</comment>
<organism evidence="7 8">
    <name type="scientific">Aurantiacibacter flavus</name>
    <dbReference type="NCBI Taxonomy" id="3145232"/>
    <lineage>
        <taxon>Bacteria</taxon>
        <taxon>Pseudomonadati</taxon>
        <taxon>Pseudomonadota</taxon>
        <taxon>Alphaproteobacteria</taxon>
        <taxon>Sphingomonadales</taxon>
        <taxon>Erythrobacteraceae</taxon>
        <taxon>Aurantiacibacter</taxon>
    </lineage>
</organism>
<dbReference type="InterPro" id="IPR009056">
    <property type="entry name" value="Cyt_c-like_dom"/>
</dbReference>
<evidence type="ECO:0000256" key="5">
    <source>
        <dbReference type="SAM" id="SignalP"/>
    </source>
</evidence>
<keyword evidence="8" id="KW-1185">Reference proteome</keyword>
<dbReference type="InterPro" id="IPR036909">
    <property type="entry name" value="Cyt_c-like_dom_sf"/>
</dbReference>
<feature type="chain" id="PRO_5047261079" evidence="5">
    <location>
        <begin position="30"/>
        <end position="138"/>
    </location>
</feature>
<sequence length="138" mass="14126">MSKFGRNRRTLAIVGSVAILAGGAGVVSAQGDPGPPPPNMQGPITLVDRPDATEGEALYVEKCIMCHGPVGMGTGLLARKGRSPAELEKRGDLAAAFVVLAARNGIGNMPAVPRGEVSDEQLQEIADYLAAGPHGGDQ</sequence>
<dbReference type="Pfam" id="PF13442">
    <property type="entry name" value="Cytochrome_CBB3"/>
    <property type="match status" value="1"/>
</dbReference>
<keyword evidence="1 4" id="KW-0349">Heme</keyword>
<protein>
    <submittedName>
        <fullName evidence="7">Cytochrome c</fullName>
    </submittedName>
</protein>
<reference evidence="7 8" key="1">
    <citation type="submission" date="2024-05" db="EMBL/GenBank/DDBJ databases">
        <authorList>
            <person name="Park S."/>
        </authorList>
    </citation>
    <scope>NUCLEOTIDE SEQUENCE [LARGE SCALE GENOMIC DNA]</scope>
    <source>
        <strain evidence="7 8">DGU5</strain>
    </source>
</reference>
<keyword evidence="2 4" id="KW-0479">Metal-binding</keyword>
<evidence type="ECO:0000256" key="1">
    <source>
        <dbReference type="ARBA" id="ARBA00022617"/>
    </source>
</evidence>
<name>A0ABV0CY41_9SPHN</name>
<evidence type="ECO:0000256" key="3">
    <source>
        <dbReference type="ARBA" id="ARBA00023004"/>
    </source>
</evidence>
<proteinExistence type="predicted"/>
<evidence type="ECO:0000256" key="4">
    <source>
        <dbReference type="PROSITE-ProRule" id="PRU00433"/>
    </source>
</evidence>
<dbReference type="SUPFAM" id="SSF46626">
    <property type="entry name" value="Cytochrome c"/>
    <property type="match status" value="1"/>
</dbReference>
<keyword evidence="5" id="KW-0732">Signal</keyword>
<keyword evidence="3 4" id="KW-0408">Iron</keyword>
<dbReference type="PROSITE" id="PS51007">
    <property type="entry name" value="CYTC"/>
    <property type="match status" value="1"/>
</dbReference>
<feature type="domain" description="Cytochrome c" evidence="6">
    <location>
        <begin position="50"/>
        <end position="133"/>
    </location>
</feature>
<dbReference type="RefSeq" id="WP_346785234.1">
    <property type="nucleotide sequence ID" value="NZ_JBDLBR010000003.1"/>
</dbReference>
<dbReference type="Gene3D" id="1.10.760.10">
    <property type="entry name" value="Cytochrome c-like domain"/>
    <property type="match status" value="1"/>
</dbReference>
<accession>A0ABV0CY41</accession>
<evidence type="ECO:0000313" key="8">
    <source>
        <dbReference type="Proteomes" id="UP001484535"/>
    </source>
</evidence>
<feature type="signal peptide" evidence="5">
    <location>
        <begin position="1"/>
        <end position="29"/>
    </location>
</feature>